<dbReference type="AlphaFoldDB" id="A0A1H0CY85"/>
<accession>A0A1H0CY85</accession>
<evidence type="ECO:0000313" key="3">
    <source>
        <dbReference type="Proteomes" id="UP000198778"/>
    </source>
</evidence>
<keyword evidence="3" id="KW-1185">Reference proteome</keyword>
<evidence type="ECO:0000313" key="2">
    <source>
        <dbReference type="EMBL" id="SDN62857.1"/>
    </source>
</evidence>
<proteinExistence type="predicted"/>
<name>A0A1H0CY85_9BACI</name>
<dbReference type="OrthoDB" id="2866647at2"/>
<organism evidence="2 3">
    <name type="scientific">Alkalicoccus daliensis</name>
    <dbReference type="NCBI Taxonomy" id="745820"/>
    <lineage>
        <taxon>Bacteria</taxon>
        <taxon>Bacillati</taxon>
        <taxon>Bacillota</taxon>
        <taxon>Bacilli</taxon>
        <taxon>Bacillales</taxon>
        <taxon>Bacillaceae</taxon>
        <taxon>Alkalicoccus</taxon>
    </lineage>
</organism>
<keyword evidence="1" id="KW-0175">Coiled coil</keyword>
<reference evidence="3" key="1">
    <citation type="submission" date="2016-10" db="EMBL/GenBank/DDBJ databases">
        <authorList>
            <person name="Varghese N."/>
            <person name="Submissions S."/>
        </authorList>
    </citation>
    <scope>NUCLEOTIDE SEQUENCE [LARGE SCALE GENOMIC DNA]</scope>
    <source>
        <strain evidence="3">CGMCC 1.10369</strain>
    </source>
</reference>
<protein>
    <submittedName>
        <fullName evidence="2">Uncharacterized protein</fullName>
    </submittedName>
</protein>
<evidence type="ECO:0000256" key="1">
    <source>
        <dbReference type="SAM" id="Coils"/>
    </source>
</evidence>
<sequence length="245" mass="28942">MTVNLAAQTAFFPEEDTRDDYRYYISKFLKHVYFAQLLYKRYVTNISPSDDVKFKTNFDEESMKTINSYLAELRKLELLSMDAPSVEDFAELKFFLEKLYFELTEYGYLEFIYQNNYLLTSQQLQERLSVSRATLSRMVANGMETADTTQHKKYPAHNAYFFQSSLGASRVLALKAQFDSRNLTKARLIEELVQEIENFEEEYGGKFENIFADILNEKIDIYDLEEPEDFKDWKDALEELKDLDD</sequence>
<dbReference type="Proteomes" id="UP000198778">
    <property type="component" value="Unassembled WGS sequence"/>
</dbReference>
<gene>
    <name evidence="2" type="ORF">SAMN04488053_102275</name>
</gene>
<dbReference type="EMBL" id="FNIL01000002">
    <property type="protein sequence ID" value="SDN62857.1"/>
    <property type="molecule type" value="Genomic_DNA"/>
</dbReference>
<dbReference type="RefSeq" id="WP_090841588.1">
    <property type="nucleotide sequence ID" value="NZ_FNIL01000002.1"/>
</dbReference>
<feature type="coiled-coil region" evidence="1">
    <location>
        <begin position="182"/>
        <end position="209"/>
    </location>
</feature>